<dbReference type="Pfam" id="PF10025">
    <property type="entry name" value="DUF2267"/>
    <property type="match status" value="1"/>
</dbReference>
<dbReference type="InterPro" id="IPR038282">
    <property type="entry name" value="DUF2267_sf"/>
</dbReference>
<name>A0ABQ5W9G9_9HYPH</name>
<dbReference type="EMBL" id="BSNS01000020">
    <property type="protein sequence ID" value="GLQ56580.1"/>
    <property type="molecule type" value="Genomic_DNA"/>
</dbReference>
<accession>A0ABQ5W9G9</accession>
<evidence type="ECO:0008006" key="3">
    <source>
        <dbReference type="Google" id="ProtNLM"/>
    </source>
</evidence>
<dbReference type="RefSeq" id="WP_379995875.1">
    <property type="nucleotide sequence ID" value="NZ_JBHLYO010000020.1"/>
</dbReference>
<comment type="caution">
    <text evidence="1">The sequence shown here is derived from an EMBL/GenBank/DDBJ whole genome shotgun (WGS) entry which is preliminary data.</text>
</comment>
<protein>
    <recommendedName>
        <fullName evidence="3">DUF2267 domain-containing protein</fullName>
    </recommendedName>
</protein>
<dbReference type="Gene3D" id="1.10.490.110">
    <property type="entry name" value="Uncharacterized conserved protein DUF2267"/>
    <property type="match status" value="1"/>
</dbReference>
<evidence type="ECO:0000313" key="2">
    <source>
        <dbReference type="Proteomes" id="UP001156691"/>
    </source>
</evidence>
<sequence>MSGHPSFNHTIEEANIWLKAVAERLHFEDRRHAYSALRATLHALRDRLAPESAVHMSAQLPMLIRGLFFEGWKMRRILRAHFRRVAAGLPDGSENCGAGCVRGDLDPARCRRNGQTG</sequence>
<evidence type="ECO:0000313" key="1">
    <source>
        <dbReference type="EMBL" id="GLQ56580.1"/>
    </source>
</evidence>
<keyword evidence="2" id="KW-1185">Reference proteome</keyword>
<organism evidence="1 2">
    <name type="scientific">Devosia nitrariae</name>
    <dbReference type="NCBI Taxonomy" id="2071872"/>
    <lineage>
        <taxon>Bacteria</taxon>
        <taxon>Pseudomonadati</taxon>
        <taxon>Pseudomonadota</taxon>
        <taxon>Alphaproteobacteria</taxon>
        <taxon>Hyphomicrobiales</taxon>
        <taxon>Devosiaceae</taxon>
        <taxon>Devosia</taxon>
    </lineage>
</organism>
<dbReference type="Proteomes" id="UP001156691">
    <property type="component" value="Unassembled WGS sequence"/>
</dbReference>
<proteinExistence type="predicted"/>
<gene>
    <name evidence="1" type="ORF">GCM10010862_38390</name>
</gene>
<dbReference type="InterPro" id="IPR018727">
    <property type="entry name" value="DUF2267"/>
</dbReference>
<reference evidence="2" key="1">
    <citation type="journal article" date="2019" name="Int. J. Syst. Evol. Microbiol.">
        <title>The Global Catalogue of Microorganisms (GCM) 10K type strain sequencing project: providing services to taxonomists for standard genome sequencing and annotation.</title>
        <authorList>
            <consortium name="The Broad Institute Genomics Platform"/>
            <consortium name="The Broad Institute Genome Sequencing Center for Infectious Disease"/>
            <person name="Wu L."/>
            <person name="Ma J."/>
        </authorList>
    </citation>
    <scope>NUCLEOTIDE SEQUENCE [LARGE SCALE GENOMIC DNA]</scope>
    <source>
        <strain evidence="2">NBRC 112416</strain>
    </source>
</reference>